<dbReference type="AlphaFoldDB" id="A0AAQ1P0T0"/>
<proteinExistence type="predicted"/>
<dbReference type="Proteomes" id="UP000234460">
    <property type="component" value="Chromosome LMANV2"/>
</dbReference>
<evidence type="ECO:0000313" key="2">
    <source>
        <dbReference type="Proteomes" id="UP000234460"/>
    </source>
</evidence>
<organism evidence="1 2">
    <name type="scientific">Leptospira interrogans serovar Manilae</name>
    <dbReference type="NCBI Taxonomy" id="214675"/>
    <lineage>
        <taxon>Bacteria</taxon>
        <taxon>Pseudomonadati</taxon>
        <taxon>Spirochaetota</taxon>
        <taxon>Spirochaetia</taxon>
        <taxon>Leptospirales</taxon>
        <taxon>Leptospiraceae</taxon>
        <taxon>Leptospira</taxon>
    </lineage>
</organism>
<sequence>MKLQHQIPRQESEVLHFLLSTIPKQENRLFALAKARYLFPILQEKKFFSRRRQRYNRLFKRYRN</sequence>
<dbReference type="EMBL" id="OEJX01000054">
    <property type="protein sequence ID" value="SOR62895.1"/>
    <property type="molecule type" value="Genomic_DNA"/>
</dbReference>
<comment type="caution">
    <text evidence="1">The sequence shown here is derived from an EMBL/GenBank/DDBJ whole genome shotgun (WGS) entry which is preliminary data.</text>
</comment>
<protein>
    <submittedName>
        <fullName evidence="1">Uncharacterized protein</fullName>
    </submittedName>
</protein>
<evidence type="ECO:0000313" key="1">
    <source>
        <dbReference type="EMBL" id="SOR62895.1"/>
    </source>
</evidence>
<reference evidence="1 2" key="1">
    <citation type="submission" date="2017-11" db="EMBL/GenBank/DDBJ databases">
        <authorList>
            <person name="Lechat P."/>
        </authorList>
    </citation>
    <scope>NUCLEOTIDE SEQUENCE [LARGE SCALE GENOMIC DNA]</scope>
    <source>
        <strain evidence="1">L495</strain>
    </source>
</reference>
<gene>
    <name evidence="1" type="ORF">LMANV2_580012</name>
</gene>
<accession>A0AAQ1P0T0</accession>
<name>A0AAQ1P0T0_LEPIR</name>